<sequence length="72" mass="8839">MTEKLNLELELSKIENIFNEYVEKYDVCFYTTIFILKMNEYLSSFPKKVIKQYHWKKYGSHQKPSLYLQNCF</sequence>
<organism evidence="1">
    <name type="scientific">marine sediment metagenome</name>
    <dbReference type="NCBI Taxonomy" id="412755"/>
    <lineage>
        <taxon>unclassified sequences</taxon>
        <taxon>metagenomes</taxon>
        <taxon>ecological metagenomes</taxon>
    </lineage>
</organism>
<protein>
    <submittedName>
        <fullName evidence="1">Uncharacterized protein</fullName>
    </submittedName>
</protein>
<comment type="caution">
    <text evidence="1">The sequence shown here is derived from an EMBL/GenBank/DDBJ whole genome shotgun (WGS) entry which is preliminary data.</text>
</comment>
<accession>X1CBY9</accession>
<name>X1CBY9_9ZZZZ</name>
<gene>
    <name evidence="1" type="ORF">S01H4_40372</name>
</gene>
<dbReference type="EMBL" id="BART01021974">
    <property type="protein sequence ID" value="GAH05042.1"/>
    <property type="molecule type" value="Genomic_DNA"/>
</dbReference>
<proteinExistence type="predicted"/>
<dbReference type="AlphaFoldDB" id="X1CBY9"/>
<evidence type="ECO:0000313" key="1">
    <source>
        <dbReference type="EMBL" id="GAH05042.1"/>
    </source>
</evidence>
<reference evidence="1" key="1">
    <citation type="journal article" date="2014" name="Front. Microbiol.">
        <title>High frequency of phylogenetically diverse reductive dehalogenase-homologous genes in deep subseafloor sedimentary metagenomes.</title>
        <authorList>
            <person name="Kawai M."/>
            <person name="Futagami T."/>
            <person name="Toyoda A."/>
            <person name="Takaki Y."/>
            <person name="Nishi S."/>
            <person name="Hori S."/>
            <person name="Arai W."/>
            <person name="Tsubouchi T."/>
            <person name="Morono Y."/>
            <person name="Uchiyama I."/>
            <person name="Ito T."/>
            <person name="Fujiyama A."/>
            <person name="Inagaki F."/>
            <person name="Takami H."/>
        </authorList>
    </citation>
    <scope>NUCLEOTIDE SEQUENCE</scope>
    <source>
        <strain evidence="1">Expedition CK06-06</strain>
    </source>
</reference>